<accession>A0A1G1XJL7</accession>
<keyword evidence="1" id="KW-0472">Membrane</keyword>
<protein>
    <submittedName>
        <fullName evidence="2">Uncharacterized protein</fullName>
    </submittedName>
</protein>
<evidence type="ECO:0000256" key="1">
    <source>
        <dbReference type="SAM" id="Phobius"/>
    </source>
</evidence>
<sequence>MKIKFLKNGLENNKKTILIGSIMILFAVLFSFFVLKNIYKKDMIIFPENATYYVENQEIKLQNSQIFLNPVYKDLDQDDDEDAILMFTQSPGGSGTFFYVAAAINETGSFRGTNAILLGDRIAPQNINFLGSTVVVNYAERKPEDPMTTQPSVKVSKYLIIENGTLKETDQPAG</sequence>
<evidence type="ECO:0000313" key="2">
    <source>
        <dbReference type="EMBL" id="OGY40335.1"/>
    </source>
</evidence>
<name>A0A1G1XJL7_9BACT</name>
<gene>
    <name evidence="2" type="ORF">A2570_03600</name>
</gene>
<keyword evidence="1" id="KW-0812">Transmembrane</keyword>
<proteinExistence type="predicted"/>
<organism evidence="2 3">
    <name type="scientific">Candidatus Brennerbacteria bacterium RIFOXYD1_FULL_41_16</name>
    <dbReference type="NCBI Taxonomy" id="1797529"/>
    <lineage>
        <taxon>Bacteria</taxon>
        <taxon>Candidatus Brenneribacteriota</taxon>
    </lineage>
</organism>
<dbReference type="Proteomes" id="UP000178570">
    <property type="component" value="Unassembled WGS sequence"/>
</dbReference>
<comment type="caution">
    <text evidence="2">The sequence shown here is derived from an EMBL/GenBank/DDBJ whole genome shotgun (WGS) entry which is preliminary data.</text>
</comment>
<reference evidence="2 3" key="1">
    <citation type="journal article" date="2016" name="Nat. Commun.">
        <title>Thousands of microbial genomes shed light on interconnected biogeochemical processes in an aquifer system.</title>
        <authorList>
            <person name="Anantharaman K."/>
            <person name="Brown C.T."/>
            <person name="Hug L.A."/>
            <person name="Sharon I."/>
            <person name="Castelle C.J."/>
            <person name="Probst A.J."/>
            <person name="Thomas B.C."/>
            <person name="Singh A."/>
            <person name="Wilkins M.J."/>
            <person name="Karaoz U."/>
            <person name="Brodie E.L."/>
            <person name="Williams K.H."/>
            <person name="Hubbard S.S."/>
            <person name="Banfield J.F."/>
        </authorList>
    </citation>
    <scope>NUCLEOTIDE SEQUENCE [LARGE SCALE GENOMIC DNA]</scope>
</reference>
<dbReference type="AlphaFoldDB" id="A0A1G1XJL7"/>
<dbReference type="EMBL" id="MHHY01000009">
    <property type="protein sequence ID" value="OGY40335.1"/>
    <property type="molecule type" value="Genomic_DNA"/>
</dbReference>
<feature type="transmembrane region" description="Helical" evidence="1">
    <location>
        <begin position="16"/>
        <end position="35"/>
    </location>
</feature>
<keyword evidence="1" id="KW-1133">Transmembrane helix</keyword>
<evidence type="ECO:0000313" key="3">
    <source>
        <dbReference type="Proteomes" id="UP000178570"/>
    </source>
</evidence>
<dbReference type="STRING" id="1797529.A2570_03600"/>